<evidence type="ECO:0000256" key="3">
    <source>
        <dbReference type="ARBA" id="ARBA00022741"/>
    </source>
</evidence>
<keyword evidence="9" id="KW-0234">DNA repair</keyword>
<evidence type="ECO:0000259" key="17">
    <source>
        <dbReference type="PROSITE" id="PS51194"/>
    </source>
</evidence>
<dbReference type="InterPro" id="IPR001650">
    <property type="entry name" value="Helicase_C-like"/>
</dbReference>
<keyword evidence="5" id="KW-0378">Hydrolase</keyword>
<dbReference type="Proteomes" id="UP001165065">
    <property type="component" value="Unassembled WGS sequence"/>
</dbReference>
<organism evidence="18 19">
    <name type="scientific">Triparma columacea</name>
    <dbReference type="NCBI Taxonomy" id="722753"/>
    <lineage>
        <taxon>Eukaryota</taxon>
        <taxon>Sar</taxon>
        <taxon>Stramenopiles</taxon>
        <taxon>Ochrophyta</taxon>
        <taxon>Bolidophyceae</taxon>
        <taxon>Parmales</taxon>
        <taxon>Triparmaceae</taxon>
        <taxon>Triparma</taxon>
    </lineage>
</organism>
<dbReference type="EMBL" id="BRYA01001450">
    <property type="protein sequence ID" value="GMI43194.1"/>
    <property type="molecule type" value="Genomic_DNA"/>
</dbReference>
<evidence type="ECO:0000256" key="10">
    <source>
        <dbReference type="ARBA" id="ARBA00023235"/>
    </source>
</evidence>
<dbReference type="PANTHER" id="PTHR11274:SF0">
    <property type="entry name" value="GENERAL TRANSCRIPTION AND DNA REPAIR FACTOR IIH HELICASE SUBUNIT XPB"/>
    <property type="match status" value="1"/>
</dbReference>
<comment type="caution">
    <text evidence="18">The sequence shown here is derived from an EMBL/GenBank/DDBJ whole genome shotgun (WGS) entry which is preliminary data.</text>
</comment>
<dbReference type="InterPro" id="IPR050615">
    <property type="entry name" value="ATP-dep_DNA_Helicase"/>
</dbReference>
<dbReference type="GO" id="GO:0006289">
    <property type="term" value="P:nucleotide-excision repair"/>
    <property type="evidence" value="ECO:0007669"/>
    <property type="project" value="InterPro"/>
</dbReference>
<dbReference type="Pfam" id="PF13625">
    <property type="entry name" value="Helicase_C_3"/>
    <property type="match status" value="1"/>
</dbReference>
<keyword evidence="11" id="KW-0539">Nucleus</keyword>
<evidence type="ECO:0000256" key="4">
    <source>
        <dbReference type="ARBA" id="ARBA00022763"/>
    </source>
</evidence>
<dbReference type="CDD" id="cd18029">
    <property type="entry name" value="DEXHc_XPB"/>
    <property type="match status" value="1"/>
</dbReference>
<dbReference type="AlphaFoldDB" id="A0A9W7LBA8"/>
<proteinExistence type="inferred from homology"/>
<dbReference type="InterPro" id="IPR014001">
    <property type="entry name" value="Helicase_ATP-bd"/>
</dbReference>
<dbReference type="SUPFAM" id="SSF52540">
    <property type="entry name" value="P-loop containing nucleoside triphosphate hydrolases"/>
    <property type="match status" value="2"/>
</dbReference>
<comment type="similarity">
    <text evidence="2">Belongs to the helicase family. RAD25/XPB subfamily.</text>
</comment>
<dbReference type="NCBIfam" id="TIGR00603">
    <property type="entry name" value="rad25"/>
    <property type="match status" value="1"/>
</dbReference>
<reference evidence="19" key="1">
    <citation type="journal article" date="2023" name="Commun. Biol.">
        <title>Genome analysis of Parmales, the sister group of diatoms, reveals the evolutionary specialization of diatoms from phago-mixotrophs to photoautotrophs.</title>
        <authorList>
            <person name="Ban H."/>
            <person name="Sato S."/>
            <person name="Yoshikawa S."/>
            <person name="Yamada K."/>
            <person name="Nakamura Y."/>
            <person name="Ichinomiya M."/>
            <person name="Sato N."/>
            <person name="Blanc-Mathieu R."/>
            <person name="Endo H."/>
            <person name="Kuwata A."/>
            <person name="Ogata H."/>
        </authorList>
    </citation>
    <scope>NUCLEOTIDE SEQUENCE [LARGE SCALE GENOMIC DNA]</scope>
</reference>
<keyword evidence="4" id="KW-0227">DNA damage</keyword>
<dbReference type="Pfam" id="PF16203">
    <property type="entry name" value="ERCC3_RAD25_C"/>
    <property type="match status" value="1"/>
</dbReference>
<evidence type="ECO:0000256" key="14">
    <source>
        <dbReference type="ARBA" id="ARBA00048988"/>
    </source>
</evidence>
<dbReference type="GO" id="GO:0043138">
    <property type="term" value="F:3'-5' DNA helicase activity"/>
    <property type="evidence" value="ECO:0007669"/>
    <property type="project" value="UniProtKB-EC"/>
</dbReference>
<dbReference type="GO" id="GO:0000112">
    <property type="term" value="C:nucleotide-excision repair factor 3 complex"/>
    <property type="evidence" value="ECO:0007669"/>
    <property type="project" value="TreeGrafter"/>
</dbReference>
<evidence type="ECO:0000256" key="9">
    <source>
        <dbReference type="ARBA" id="ARBA00023204"/>
    </source>
</evidence>
<dbReference type="OrthoDB" id="10262986at2759"/>
<dbReference type="GO" id="GO:0003677">
    <property type="term" value="F:DNA binding"/>
    <property type="evidence" value="ECO:0007669"/>
    <property type="project" value="UniProtKB-KW"/>
</dbReference>
<comment type="subcellular location">
    <subcellularLocation>
        <location evidence="1">Nucleus</location>
    </subcellularLocation>
</comment>
<dbReference type="GO" id="GO:0005675">
    <property type="term" value="C:transcription factor TFIIH holo complex"/>
    <property type="evidence" value="ECO:0007669"/>
    <property type="project" value="TreeGrafter"/>
</dbReference>
<protein>
    <recommendedName>
        <fullName evidence="13">DNA 3'-5' helicase</fullName>
        <ecNumber evidence="13">5.6.2.4</ecNumber>
    </recommendedName>
</protein>
<evidence type="ECO:0000259" key="16">
    <source>
        <dbReference type="PROSITE" id="PS51192"/>
    </source>
</evidence>
<evidence type="ECO:0000256" key="8">
    <source>
        <dbReference type="ARBA" id="ARBA00023125"/>
    </source>
</evidence>
<evidence type="ECO:0000256" key="15">
    <source>
        <dbReference type="SAM" id="MobiDB-lite"/>
    </source>
</evidence>
<evidence type="ECO:0000256" key="13">
    <source>
        <dbReference type="ARBA" id="ARBA00034808"/>
    </source>
</evidence>
<feature type="domain" description="Helicase ATP-binding" evidence="16">
    <location>
        <begin position="303"/>
        <end position="470"/>
    </location>
</feature>
<dbReference type="CDD" id="cd18789">
    <property type="entry name" value="SF2_C_XPB"/>
    <property type="match status" value="1"/>
</dbReference>
<dbReference type="PANTHER" id="PTHR11274">
    <property type="entry name" value="RAD25/XP-B DNA REPAIR HELICASE"/>
    <property type="match status" value="1"/>
</dbReference>
<dbReference type="Gene3D" id="3.40.50.300">
    <property type="entry name" value="P-loop containing nucleotide triphosphate hydrolases"/>
    <property type="match status" value="2"/>
</dbReference>
<dbReference type="PROSITE" id="PS51194">
    <property type="entry name" value="HELICASE_CTER"/>
    <property type="match status" value="1"/>
</dbReference>
<evidence type="ECO:0000256" key="7">
    <source>
        <dbReference type="ARBA" id="ARBA00022840"/>
    </source>
</evidence>
<evidence type="ECO:0000313" key="18">
    <source>
        <dbReference type="EMBL" id="GMI43194.1"/>
    </source>
</evidence>
<comment type="catalytic activity">
    <reaction evidence="12">
        <text>Couples ATP hydrolysis with the unwinding of duplex DNA by translocating in the 3'-5' direction.</text>
        <dbReference type="EC" id="5.6.2.4"/>
    </reaction>
</comment>
<feature type="domain" description="Helicase C-terminal" evidence="17">
    <location>
        <begin position="526"/>
        <end position="670"/>
    </location>
</feature>
<dbReference type="SMART" id="SM00490">
    <property type="entry name" value="HELICc"/>
    <property type="match status" value="1"/>
</dbReference>
<sequence length="782" mass="87679">MPPRKKKGGGRGGWGRGKKSAPTIQSHLSHHLSLLHSTPLPLPPLKPDHPSRPLYVLSTGMIVMEVDNPLYATAYDFLVTISEPVARPQWVHHYQLTPFSLYAASAVNYTSGGIIRTLSKLSKTAVPDNVSSFIKGCTERYGKVKLVLKDGRVMVEGKDDAEGREILRFLSRRPEILECRVKAEGAEEEGGDAWIKSTVEAEDRSNLRDVEDGASSSDESSSEGEEDEAGNRVVREAKREGTISFEIESTMVENVKKTCIELDYPLMEEYDFRSDNSLKSIPNFNLRPSTRIRRYQERSLSKMFGNGRARSGIIVLPCGAGKTLTGVTAAQTVGKGCIVLCTNAVSVLQWKEQFQKWTTIGEREEDRGRIACFTSQMKDQMHPEGCVLITTYTMLTFSGKRNEASEEVMKEIQGREWGLIMMDEVHVVPAATFRKVIGNVKSHTKLGLTATLVREDDKIGDLNFLIGPKLYEANWMDLTAAGYLANVQCLEVWCPLPRSFMKEYLKMDDVRRKQMLYVMNPCKMRTVEFLLKEHKKRGDKIIVFSDLVTALVYYSKKFQEPCIHGGTAELERQGILGMFKANQGSSTLFISKVGDTSIDLPEANVIIQIASHYGSRRQEAQRLGRILRPKAGTATDGTNKDSFNAFFYTLVSTDTSEMYYSTKRQQYLVDQGYTFRILTNLHEKATARSRAEGGLCSTVKEENAILRDILAYSATGDLHLKREEAALEKEKDHNLQIGSVRRQGGLGERSGGRGRLYQEVGNPRNDFFKTRKIKTNHAQLGV</sequence>
<evidence type="ECO:0000256" key="2">
    <source>
        <dbReference type="ARBA" id="ARBA00006637"/>
    </source>
</evidence>
<name>A0A9W7LBA8_9STRA</name>
<dbReference type="EC" id="5.6.2.4" evidence="13"/>
<evidence type="ECO:0000256" key="1">
    <source>
        <dbReference type="ARBA" id="ARBA00004123"/>
    </source>
</evidence>
<accession>A0A9W7LBA8</accession>
<dbReference type="InterPro" id="IPR032438">
    <property type="entry name" value="ERCC3_RAD25_C"/>
</dbReference>
<feature type="region of interest" description="Disordered" evidence="15">
    <location>
        <begin position="203"/>
        <end position="235"/>
    </location>
</feature>
<evidence type="ECO:0000256" key="12">
    <source>
        <dbReference type="ARBA" id="ARBA00034617"/>
    </source>
</evidence>
<dbReference type="GO" id="GO:0006367">
    <property type="term" value="P:transcription initiation at RNA polymerase II promoter"/>
    <property type="evidence" value="ECO:0007669"/>
    <property type="project" value="InterPro"/>
</dbReference>
<dbReference type="InterPro" id="IPR027417">
    <property type="entry name" value="P-loop_NTPase"/>
</dbReference>
<dbReference type="GO" id="GO:0005524">
    <property type="term" value="F:ATP binding"/>
    <property type="evidence" value="ECO:0007669"/>
    <property type="project" value="UniProtKB-KW"/>
</dbReference>
<evidence type="ECO:0000313" key="19">
    <source>
        <dbReference type="Proteomes" id="UP001165065"/>
    </source>
</evidence>
<dbReference type="PRINTS" id="PR00851">
    <property type="entry name" value="XRODRMPGMNTB"/>
</dbReference>
<dbReference type="InterPro" id="IPR032830">
    <property type="entry name" value="XPB/Ssl2_N"/>
</dbReference>
<dbReference type="FunFam" id="3.40.50.300:FF:000077">
    <property type="entry name" value="Probable DNA repair helicase RAD25"/>
    <property type="match status" value="1"/>
</dbReference>
<comment type="catalytic activity">
    <reaction evidence="14">
        <text>ATP + H2O = ADP + phosphate + H(+)</text>
        <dbReference type="Rhea" id="RHEA:13065"/>
        <dbReference type="ChEBI" id="CHEBI:15377"/>
        <dbReference type="ChEBI" id="CHEBI:15378"/>
        <dbReference type="ChEBI" id="CHEBI:30616"/>
        <dbReference type="ChEBI" id="CHEBI:43474"/>
        <dbReference type="ChEBI" id="CHEBI:456216"/>
        <dbReference type="EC" id="5.6.2.4"/>
    </reaction>
</comment>
<gene>
    <name evidence="18" type="ORF">TrCOL_g9768</name>
</gene>
<keyword evidence="10" id="KW-0413">Isomerase</keyword>
<dbReference type="Pfam" id="PF04851">
    <property type="entry name" value="ResIII"/>
    <property type="match status" value="1"/>
</dbReference>
<evidence type="ECO:0000256" key="6">
    <source>
        <dbReference type="ARBA" id="ARBA00022806"/>
    </source>
</evidence>
<dbReference type="GO" id="GO:0097550">
    <property type="term" value="C:transcription preinitiation complex"/>
    <property type="evidence" value="ECO:0007669"/>
    <property type="project" value="TreeGrafter"/>
</dbReference>
<dbReference type="SMART" id="SM00487">
    <property type="entry name" value="DEXDc"/>
    <property type="match status" value="1"/>
</dbReference>
<keyword evidence="6" id="KW-0347">Helicase</keyword>
<evidence type="ECO:0000256" key="5">
    <source>
        <dbReference type="ARBA" id="ARBA00022801"/>
    </source>
</evidence>
<dbReference type="GO" id="GO:0016787">
    <property type="term" value="F:hydrolase activity"/>
    <property type="evidence" value="ECO:0007669"/>
    <property type="project" value="UniProtKB-KW"/>
</dbReference>
<dbReference type="PROSITE" id="PS51192">
    <property type="entry name" value="HELICASE_ATP_BIND_1"/>
    <property type="match status" value="1"/>
</dbReference>
<dbReference type="InterPro" id="IPR001161">
    <property type="entry name" value="XPB/Ssl2"/>
</dbReference>
<dbReference type="InterPro" id="IPR006935">
    <property type="entry name" value="Helicase/UvrB_N"/>
</dbReference>
<keyword evidence="19" id="KW-1185">Reference proteome</keyword>
<keyword evidence="3" id="KW-0547">Nucleotide-binding</keyword>
<keyword evidence="8" id="KW-0238">DNA-binding</keyword>
<feature type="region of interest" description="Disordered" evidence="15">
    <location>
        <begin position="1"/>
        <end position="21"/>
    </location>
</feature>
<keyword evidence="7" id="KW-0067">ATP-binding</keyword>
<evidence type="ECO:0000256" key="11">
    <source>
        <dbReference type="ARBA" id="ARBA00023242"/>
    </source>
</evidence>